<gene>
    <name evidence="1" type="ORF">D2S45_00480</name>
</gene>
<dbReference type="AlphaFoldDB" id="A0A3R8G9P2"/>
<protein>
    <submittedName>
        <fullName evidence="1">Uncharacterized protein</fullName>
    </submittedName>
</protein>
<dbReference type="EMBL" id="QXEN01000001">
    <property type="protein sequence ID" value="RRF88366.1"/>
    <property type="molecule type" value="Genomic_DNA"/>
</dbReference>
<organism evidence="1 2">
    <name type="scientific">Prevotella intermedia</name>
    <dbReference type="NCBI Taxonomy" id="28131"/>
    <lineage>
        <taxon>Bacteria</taxon>
        <taxon>Pseudomonadati</taxon>
        <taxon>Bacteroidota</taxon>
        <taxon>Bacteroidia</taxon>
        <taxon>Bacteroidales</taxon>
        <taxon>Prevotellaceae</taxon>
        <taxon>Prevotella</taxon>
    </lineage>
</organism>
<comment type="caution">
    <text evidence="1">The sequence shown here is derived from an EMBL/GenBank/DDBJ whole genome shotgun (WGS) entry which is preliminary data.</text>
</comment>
<proteinExistence type="predicted"/>
<evidence type="ECO:0000313" key="2">
    <source>
        <dbReference type="Proteomes" id="UP000283868"/>
    </source>
</evidence>
<sequence length="69" mass="8289">MTSIRRVRKAFKRKNGIKRFSVCLKFRKRLYRPFRPTLRKEIRRVSTEGMRTNFKRPCTSTKTVGVNTP</sequence>
<dbReference type="Proteomes" id="UP000283868">
    <property type="component" value="Unassembled WGS sequence"/>
</dbReference>
<reference evidence="1 2" key="1">
    <citation type="submission" date="2018-08" db="EMBL/GenBank/DDBJ databases">
        <title>Comparative analysis of Prevotella intermedia strains.</title>
        <authorList>
            <person name="Moon J.-H."/>
            <person name="Lee J.-H."/>
        </authorList>
    </citation>
    <scope>NUCLEOTIDE SEQUENCE [LARGE SCALE GENOMIC DNA]</scope>
    <source>
        <strain evidence="1 2">ATCC 15033</strain>
    </source>
</reference>
<name>A0A3R8G9P2_PREIN</name>
<accession>A0A3R8G9P2</accession>
<evidence type="ECO:0000313" key="1">
    <source>
        <dbReference type="EMBL" id="RRF88366.1"/>
    </source>
</evidence>
<keyword evidence="2" id="KW-1185">Reference proteome</keyword>